<evidence type="ECO:0000256" key="6">
    <source>
        <dbReference type="ARBA" id="ARBA00023136"/>
    </source>
</evidence>
<protein>
    <recommendedName>
        <fullName evidence="11">DUF2029 domain-containing protein</fullName>
    </recommendedName>
</protein>
<evidence type="ECO:0000256" key="2">
    <source>
        <dbReference type="ARBA" id="ARBA00022475"/>
    </source>
</evidence>
<feature type="transmembrane region" description="Helical" evidence="8">
    <location>
        <begin position="275"/>
        <end position="293"/>
    </location>
</feature>
<keyword evidence="6 8" id="KW-0472">Membrane</keyword>
<feature type="transmembrane region" description="Helical" evidence="8">
    <location>
        <begin position="199"/>
        <end position="215"/>
    </location>
</feature>
<evidence type="ECO:0000256" key="1">
    <source>
        <dbReference type="ARBA" id="ARBA00004651"/>
    </source>
</evidence>
<comment type="similarity">
    <text evidence="7">Belongs to the glycosyltransferase 87 family.</text>
</comment>
<keyword evidence="4 8" id="KW-0812">Transmembrane</keyword>
<proteinExistence type="inferred from homology"/>
<name>A0A1K0G2V1_9ACTN</name>
<sequence>MASATLACVSVLARLNRAADGLAGDVLLYGLSAVFALVTALTSTLLPHRAWGAVAAWGYLAAFLLAVVQLVRRRPALRMALTWVTWGAAALLPLLVQAVQRAGGRTDRAQEEVLVAEHMGERLAHTGTPYLGPEAIGALPPGEQLLGYAPYQPGMAVFGLPRAAFGDAWITDARIWFALVTAAALVAAVRLAGPGPVRAVQFATVLPICALTLATGGDDLPVLALCLLALACCAAGRFGAAGLAVGAAAALKLFALPVVAVLLVLAFTTGNLRRFLPGALGLPVLALVPAFLVDGDAFVENVIRFPLGHGIVTSPAQSPFPGYLIAQTLPGGRYVAAGLLVAAAVTIAVLLVRRPPATAATAALFCGWGLLTAILLMPTTRFGYLLYPLALLAWSSALVFSRPTGTTAPRSDPALYRL</sequence>
<keyword evidence="5 8" id="KW-1133">Transmembrane helix</keyword>
<evidence type="ECO:0000256" key="7">
    <source>
        <dbReference type="ARBA" id="ARBA00024033"/>
    </source>
</evidence>
<feature type="transmembrane region" description="Helical" evidence="8">
    <location>
        <begin position="222"/>
        <end position="243"/>
    </location>
</feature>
<comment type="caution">
    <text evidence="9">The sequence shown here is derived from an EMBL/GenBank/DDBJ whole genome shotgun (WGS) entry which is preliminary data.</text>
</comment>
<organism evidence="9 10">
    <name type="scientific">Couchioplanes caeruleus subsp. caeruleus</name>
    <dbReference type="NCBI Taxonomy" id="56427"/>
    <lineage>
        <taxon>Bacteria</taxon>
        <taxon>Bacillati</taxon>
        <taxon>Actinomycetota</taxon>
        <taxon>Actinomycetes</taxon>
        <taxon>Micromonosporales</taxon>
        <taxon>Micromonosporaceae</taxon>
        <taxon>Couchioplanes</taxon>
    </lineage>
</organism>
<feature type="transmembrane region" description="Helical" evidence="8">
    <location>
        <begin position="359"/>
        <end position="378"/>
    </location>
</feature>
<feature type="transmembrane region" description="Helical" evidence="8">
    <location>
        <begin position="384"/>
        <end position="401"/>
    </location>
</feature>
<keyword evidence="10" id="KW-1185">Reference proteome</keyword>
<evidence type="ECO:0000313" key="9">
    <source>
        <dbReference type="EMBL" id="OJF11618.1"/>
    </source>
</evidence>
<evidence type="ECO:0000256" key="4">
    <source>
        <dbReference type="ARBA" id="ARBA00022692"/>
    </source>
</evidence>
<keyword evidence="3" id="KW-0808">Transferase</keyword>
<keyword evidence="2" id="KW-1003">Cell membrane</keyword>
<evidence type="ECO:0000256" key="3">
    <source>
        <dbReference type="ARBA" id="ARBA00022679"/>
    </source>
</evidence>
<feature type="transmembrane region" description="Helical" evidence="8">
    <location>
        <begin position="334"/>
        <end position="352"/>
    </location>
</feature>
<feature type="transmembrane region" description="Helical" evidence="8">
    <location>
        <begin position="28"/>
        <end position="46"/>
    </location>
</feature>
<evidence type="ECO:0000256" key="8">
    <source>
        <dbReference type="SAM" id="Phobius"/>
    </source>
</evidence>
<evidence type="ECO:0008006" key="11">
    <source>
        <dbReference type="Google" id="ProtNLM"/>
    </source>
</evidence>
<feature type="transmembrane region" description="Helical" evidence="8">
    <location>
        <begin position="53"/>
        <end position="71"/>
    </location>
</feature>
<dbReference type="EMBL" id="MEIA01000297">
    <property type="protein sequence ID" value="OJF11618.1"/>
    <property type="molecule type" value="Genomic_DNA"/>
</dbReference>
<evidence type="ECO:0000256" key="5">
    <source>
        <dbReference type="ARBA" id="ARBA00022989"/>
    </source>
</evidence>
<evidence type="ECO:0000313" key="10">
    <source>
        <dbReference type="Proteomes" id="UP000182486"/>
    </source>
</evidence>
<dbReference type="GO" id="GO:0005886">
    <property type="term" value="C:plasma membrane"/>
    <property type="evidence" value="ECO:0007669"/>
    <property type="project" value="UniProtKB-SubCell"/>
</dbReference>
<dbReference type="GO" id="GO:0016758">
    <property type="term" value="F:hexosyltransferase activity"/>
    <property type="evidence" value="ECO:0007669"/>
    <property type="project" value="InterPro"/>
</dbReference>
<reference evidence="9 10" key="1">
    <citation type="submission" date="2016-09" db="EMBL/GenBank/DDBJ databases">
        <title>Couchioplanes caeruleus draft genome sequence.</title>
        <authorList>
            <person name="Sheehan J."/>
            <person name="Caffrey P."/>
        </authorList>
    </citation>
    <scope>NUCLEOTIDE SEQUENCE [LARGE SCALE GENOMIC DNA]</scope>
    <source>
        <strain evidence="9 10">DSM 43634</strain>
    </source>
</reference>
<dbReference type="Proteomes" id="UP000182486">
    <property type="component" value="Unassembled WGS sequence"/>
</dbReference>
<accession>A0A1K0G2V1</accession>
<feature type="transmembrane region" description="Helical" evidence="8">
    <location>
        <begin position="249"/>
        <end position="268"/>
    </location>
</feature>
<dbReference type="InterPro" id="IPR018584">
    <property type="entry name" value="GT87"/>
</dbReference>
<feature type="transmembrane region" description="Helical" evidence="8">
    <location>
        <begin position="175"/>
        <end position="193"/>
    </location>
</feature>
<comment type="subcellular location">
    <subcellularLocation>
        <location evidence="1">Cell membrane</location>
        <topology evidence="1">Multi-pass membrane protein</topology>
    </subcellularLocation>
</comment>
<gene>
    <name evidence="9" type="ORF">BG844_25260</name>
</gene>
<dbReference type="AlphaFoldDB" id="A0A1K0G2V1"/>
<dbReference type="Pfam" id="PF09594">
    <property type="entry name" value="GT87"/>
    <property type="match status" value="1"/>
</dbReference>